<evidence type="ECO:0000259" key="1">
    <source>
        <dbReference type="Pfam" id="PF13173"/>
    </source>
</evidence>
<feature type="domain" description="AAA" evidence="1">
    <location>
        <begin position="21"/>
        <end position="154"/>
    </location>
</feature>
<dbReference type="Pfam" id="PF13635">
    <property type="entry name" value="DUF4143"/>
    <property type="match status" value="1"/>
</dbReference>
<dbReference type="EMBL" id="PPEK01000001">
    <property type="protein sequence ID" value="PNV68536.1"/>
    <property type="molecule type" value="Genomic_DNA"/>
</dbReference>
<dbReference type="Pfam" id="PF13173">
    <property type="entry name" value="AAA_14"/>
    <property type="match status" value="1"/>
</dbReference>
<keyword evidence="4" id="KW-1185">Reference proteome</keyword>
<dbReference type="OrthoDB" id="9804306at2"/>
<dbReference type="InterPro" id="IPR027417">
    <property type="entry name" value="P-loop_NTPase"/>
</dbReference>
<dbReference type="InterPro" id="IPR025420">
    <property type="entry name" value="DUF4143"/>
</dbReference>
<dbReference type="Proteomes" id="UP000236197">
    <property type="component" value="Unassembled WGS sequence"/>
</dbReference>
<organism evidence="3 4">
    <name type="scientific">Enteroscipio rubneri</name>
    <dbReference type="NCBI Taxonomy" id="2070686"/>
    <lineage>
        <taxon>Bacteria</taxon>
        <taxon>Bacillati</taxon>
        <taxon>Actinomycetota</taxon>
        <taxon>Coriobacteriia</taxon>
        <taxon>Eggerthellales</taxon>
        <taxon>Eggerthellaceae</taxon>
        <taxon>Enteroscipio</taxon>
    </lineage>
</organism>
<dbReference type="InterPro" id="IPR041682">
    <property type="entry name" value="AAA_14"/>
</dbReference>
<dbReference type="RefSeq" id="WP_103263862.1">
    <property type="nucleotide sequence ID" value="NZ_CABMLE010000001.1"/>
</dbReference>
<gene>
    <name evidence="3" type="ORF">C2L71_00680</name>
</gene>
<protein>
    <submittedName>
        <fullName evidence="3">ATPase</fullName>
    </submittedName>
</protein>
<dbReference type="PANTHER" id="PTHR33295:SF7">
    <property type="entry name" value="ATPASE"/>
    <property type="match status" value="1"/>
</dbReference>
<accession>A0A2K2UDX9</accession>
<dbReference type="AlphaFoldDB" id="A0A2K2UDX9"/>
<name>A0A2K2UDX9_9ACTN</name>
<sequence length="453" mass="51673">MLKRKAYDRLLEWKKNRNGKTALLIEGARRVGKSTLVEEFGRNEYASCLIVDFFQAPAEVKQYFEDYRTDFDTLFLYLSTYYGVDLHERDTLIVFDEVQMFPTARGLLKYLVADGRYDYIETGSLLPIKQNVDGIVVPSEEESFELNPLDFEEFFWGMGEEKLATLIRRQFDGLKPLPNGLHRRAMGLLREYILVGGMPGPVSIYVAQRKFEPVDTAKRQILSLYRNDVARFARGYEFKVVSVLDGIPGQLSKHEKKFTLSSISKNARMRSYEEAFFWLADARIANICFACSDPGVGLSLNMTQSSLKCYLADTGLLVSLAFADNAHTDESVYRAVLRGEIGLNEGMLTENVVAQMLHANGHSLFFYSQSGKREGEERMEVDFLIVRPYADAAMKPRVCPVEVKSPRQYGTKSLDRFKEKFGKCVGTQYVLHPKQLKVDGDRAYLPLYMGFCL</sequence>
<evidence type="ECO:0000313" key="3">
    <source>
        <dbReference type="EMBL" id="PNV68536.1"/>
    </source>
</evidence>
<dbReference type="PANTHER" id="PTHR33295">
    <property type="entry name" value="ATPASE"/>
    <property type="match status" value="1"/>
</dbReference>
<proteinExistence type="predicted"/>
<evidence type="ECO:0000259" key="2">
    <source>
        <dbReference type="Pfam" id="PF13635"/>
    </source>
</evidence>
<comment type="caution">
    <text evidence="3">The sequence shown here is derived from an EMBL/GenBank/DDBJ whole genome shotgun (WGS) entry which is preliminary data.</text>
</comment>
<reference evidence="4" key="1">
    <citation type="submission" date="2018-01" db="EMBL/GenBank/DDBJ databases">
        <title>Rubneribacter badeniensis gen. nov., sp. nov., and Colonibacter rubneri, gen. nov., sp. nov., WGS of new members of the Eggerthellaceae.</title>
        <authorList>
            <person name="Danylec N."/>
            <person name="Stoll D.A."/>
            <person name="Doetsch A."/>
            <person name="Kulling S.E."/>
            <person name="Huch M."/>
        </authorList>
    </citation>
    <scope>NUCLEOTIDE SEQUENCE [LARGE SCALE GENOMIC DNA]</scope>
    <source>
        <strain evidence="4">ResAG-96</strain>
    </source>
</reference>
<evidence type="ECO:0000313" key="4">
    <source>
        <dbReference type="Proteomes" id="UP000236197"/>
    </source>
</evidence>
<dbReference type="SUPFAM" id="SSF52540">
    <property type="entry name" value="P-loop containing nucleoside triphosphate hydrolases"/>
    <property type="match status" value="1"/>
</dbReference>
<feature type="domain" description="DUF4143" evidence="2">
    <location>
        <begin position="229"/>
        <end position="405"/>
    </location>
</feature>